<organism evidence="1 2">
    <name type="scientific">Morus notabilis</name>
    <dbReference type="NCBI Taxonomy" id="981085"/>
    <lineage>
        <taxon>Eukaryota</taxon>
        <taxon>Viridiplantae</taxon>
        <taxon>Streptophyta</taxon>
        <taxon>Embryophyta</taxon>
        <taxon>Tracheophyta</taxon>
        <taxon>Spermatophyta</taxon>
        <taxon>Magnoliopsida</taxon>
        <taxon>eudicotyledons</taxon>
        <taxon>Gunneridae</taxon>
        <taxon>Pentapetalae</taxon>
        <taxon>rosids</taxon>
        <taxon>fabids</taxon>
        <taxon>Rosales</taxon>
        <taxon>Moraceae</taxon>
        <taxon>Moreae</taxon>
        <taxon>Morus</taxon>
    </lineage>
</organism>
<sequence length="57" mass="6160">MAGDKRVLIDGGKLAHKFSGRLIPKRGQVKMTVVAVLIHSLSSIFSLHSRCSGAHFT</sequence>
<dbReference type="PANTHER" id="PTHR36615:SF7">
    <property type="entry name" value="PROTEIN, PUTATIVE-RELATED"/>
    <property type="match status" value="1"/>
</dbReference>
<gene>
    <name evidence="1" type="ORF">L484_006379</name>
</gene>
<accession>W9QZ46</accession>
<evidence type="ECO:0000313" key="2">
    <source>
        <dbReference type="Proteomes" id="UP000030645"/>
    </source>
</evidence>
<evidence type="ECO:0000313" key="1">
    <source>
        <dbReference type="EMBL" id="EXB51806.1"/>
    </source>
</evidence>
<proteinExistence type="predicted"/>
<dbReference type="Proteomes" id="UP000030645">
    <property type="component" value="Unassembled WGS sequence"/>
</dbReference>
<keyword evidence="2" id="KW-1185">Reference proteome</keyword>
<reference evidence="2" key="1">
    <citation type="submission" date="2013-01" db="EMBL/GenBank/DDBJ databases">
        <title>Draft Genome Sequence of a Mulberry Tree, Morus notabilis C.K. Schneid.</title>
        <authorList>
            <person name="He N."/>
            <person name="Zhao S."/>
        </authorList>
    </citation>
    <scope>NUCLEOTIDE SEQUENCE</scope>
</reference>
<dbReference type="EMBL" id="KE344055">
    <property type="protein sequence ID" value="EXB51806.1"/>
    <property type="molecule type" value="Genomic_DNA"/>
</dbReference>
<name>W9QZ46_9ROSA</name>
<dbReference type="PANTHER" id="PTHR36615">
    <property type="entry name" value="PROTEIN, PUTATIVE-RELATED"/>
    <property type="match status" value="1"/>
</dbReference>
<protein>
    <submittedName>
        <fullName evidence="1">Uncharacterized protein</fullName>
    </submittedName>
</protein>
<dbReference type="AlphaFoldDB" id="W9QZ46"/>